<gene>
    <name evidence="2" type="ORF">P0Y56_06685</name>
</gene>
<organism evidence="2 3">
    <name type="scientific">Candidatus Andeanibacterium colombiense</name>
    <dbReference type="NCBI Taxonomy" id="3121345"/>
    <lineage>
        <taxon>Bacteria</taxon>
        <taxon>Pseudomonadati</taxon>
        <taxon>Pseudomonadota</taxon>
        <taxon>Alphaproteobacteria</taxon>
        <taxon>Sphingomonadales</taxon>
        <taxon>Sphingomonadaceae</taxon>
        <taxon>Candidatus Andeanibacterium</taxon>
    </lineage>
</organism>
<dbReference type="KEGG" id="acob:P0Y56_06685"/>
<feature type="chain" id="PRO_5042537411" evidence="1">
    <location>
        <begin position="25"/>
        <end position="56"/>
    </location>
</feature>
<proteinExistence type="predicted"/>
<sequence>MPVFMRSLFLAAFAAALLLNPLTAAPAAEQSATQPAPDAETDVYDDIYASLQEGVA</sequence>
<dbReference type="EMBL" id="CP119316">
    <property type="protein sequence ID" value="WEK47979.1"/>
    <property type="molecule type" value="Genomic_DNA"/>
</dbReference>
<name>A0AAJ6BP12_9SPHN</name>
<protein>
    <submittedName>
        <fullName evidence="2">Uncharacterized protein</fullName>
    </submittedName>
</protein>
<accession>A0AAJ6BP12</accession>
<dbReference type="AlphaFoldDB" id="A0AAJ6BP12"/>
<dbReference type="Proteomes" id="UP001218362">
    <property type="component" value="Chromosome"/>
</dbReference>
<reference evidence="2" key="1">
    <citation type="submission" date="2023-03" db="EMBL/GenBank/DDBJ databases">
        <title>Andean soil-derived lignocellulolytic bacterial consortium as a source of novel taxa and putative plastic-active enzymes.</title>
        <authorList>
            <person name="Diaz-Garcia L."/>
            <person name="Chuvochina M."/>
            <person name="Feuerriegel G."/>
            <person name="Bunk B."/>
            <person name="Sproer C."/>
            <person name="Streit W.R."/>
            <person name="Rodriguez L.M."/>
            <person name="Overmann J."/>
            <person name="Jimenez D.J."/>
        </authorList>
    </citation>
    <scope>NUCLEOTIDE SEQUENCE</scope>
    <source>
        <strain evidence="2">MAG 26</strain>
    </source>
</reference>
<evidence type="ECO:0000313" key="2">
    <source>
        <dbReference type="EMBL" id="WEK47979.1"/>
    </source>
</evidence>
<keyword evidence="1" id="KW-0732">Signal</keyword>
<evidence type="ECO:0000256" key="1">
    <source>
        <dbReference type="SAM" id="SignalP"/>
    </source>
</evidence>
<feature type="signal peptide" evidence="1">
    <location>
        <begin position="1"/>
        <end position="24"/>
    </location>
</feature>
<evidence type="ECO:0000313" key="3">
    <source>
        <dbReference type="Proteomes" id="UP001218362"/>
    </source>
</evidence>